<accession>A0A923PNN0</accession>
<comment type="function">
    <text evidence="13">Involved in the heme biosynthesis. Catalyzes the anaerobic oxidative decarboxylation of propionate groups of rings A and B of coproporphyrinogen III to yield the vinyl groups in protoporphyrinogen IX.</text>
</comment>
<name>A0A923PNN0_9BACT</name>
<comment type="catalytic activity">
    <reaction evidence="14 15">
        <text>coproporphyrinogen III + 2 S-adenosyl-L-methionine = protoporphyrinogen IX + 2 5'-deoxyadenosine + 2 L-methionine + 2 CO2</text>
        <dbReference type="Rhea" id="RHEA:15425"/>
        <dbReference type="ChEBI" id="CHEBI:16526"/>
        <dbReference type="ChEBI" id="CHEBI:17319"/>
        <dbReference type="ChEBI" id="CHEBI:57307"/>
        <dbReference type="ChEBI" id="CHEBI:57309"/>
        <dbReference type="ChEBI" id="CHEBI:57844"/>
        <dbReference type="ChEBI" id="CHEBI:59789"/>
        <dbReference type="EC" id="1.3.98.3"/>
    </reaction>
</comment>
<dbReference type="CDD" id="cd01335">
    <property type="entry name" value="Radical_SAM"/>
    <property type="match status" value="1"/>
</dbReference>
<reference evidence="19" key="1">
    <citation type="submission" date="2020-08" db="EMBL/GenBank/DDBJ databases">
        <title>Lewinella bacteria from marine environments.</title>
        <authorList>
            <person name="Zhong Y."/>
        </authorList>
    </citation>
    <scope>NUCLEOTIDE SEQUENCE</scope>
    <source>
        <strain evidence="19">KCTC 42187</strain>
    </source>
</reference>
<dbReference type="PROSITE" id="PS51918">
    <property type="entry name" value="RADICAL_SAM"/>
    <property type="match status" value="1"/>
</dbReference>
<comment type="pathway">
    <text evidence="2 15">Porphyrin-containing compound metabolism; protoporphyrin-IX biosynthesis; protoporphyrinogen-IX from coproporphyrinogen-III (AdoMet route): step 1/1.</text>
</comment>
<feature type="binding site" evidence="16">
    <location>
        <position position="136"/>
    </location>
    <ligand>
        <name>S-adenosyl-L-methionine</name>
        <dbReference type="ChEBI" id="CHEBI:59789"/>
        <label>1</label>
    </ligand>
</feature>
<comment type="caution">
    <text evidence="19">The sequence shown here is derived from an EMBL/GenBank/DDBJ whole genome shotgun (WGS) entry which is preliminary data.</text>
</comment>
<dbReference type="EMBL" id="JACSIT010000141">
    <property type="protein sequence ID" value="MBC6995750.1"/>
    <property type="molecule type" value="Genomic_DNA"/>
</dbReference>
<dbReference type="Proteomes" id="UP000650081">
    <property type="component" value="Unassembled WGS sequence"/>
</dbReference>
<dbReference type="SMART" id="SM00729">
    <property type="entry name" value="Elp3"/>
    <property type="match status" value="1"/>
</dbReference>
<dbReference type="GO" id="GO:0051989">
    <property type="term" value="F:coproporphyrinogen dehydrogenase activity"/>
    <property type="evidence" value="ECO:0007669"/>
    <property type="project" value="UniProtKB-EC"/>
</dbReference>
<dbReference type="EC" id="1.3.98.3" evidence="15"/>
<feature type="binding site" evidence="16">
    <location>
        <position position="233"/>
    </location>
    <ligand>
        <name>S-adenosyl-L-methionine</name>
        <dbReference type="ChEBI" id="CHEBI:59789"/>
        <label>2</label>
    </ligand>
</feature>
<keyword evidence="8 15" id="KW-0479">Metal-binding</keyword>
<dbReference type="AlphaFoldDB" id="A0A923PNN0"/>
<dbReference type="InterPro" id="IPR004558">
    <property type="entry name" value="Coprogen_oxidase_HemN"/>
</dbReference>
<dbReference type="SUPFAM" id="SSF102114">
    <property type="entry name" value="Radical SAM enzymes"/>
    <property type="match status" value="1"/>
</dbReference>
<dbReference type="NCBIfam" id="TIGR00538">
    <property type="entry name" value="hemN"/>
    <property type="match status" value="1"/>
</dbReference>
<evidence type="ECO:0000256" key="4">
    <source>
        <dbReference type="ARBA" id="ARBA00011245"/>
    </source>
</evidence>
<evidence type="ECO:0000256" key="6">
    <source>
        <dbReference type="ARBA" id="ARBA00022490"/>
    </source>
</evidence>
<dbReference type="GO" id="GO:0006782">
    <property type="term" value="P:protoporphyrinogen IX biosynthetic process"/>
    <property type="evidence" value="ECO:0007669"/>
    <property type="project" value="TreeGrafter"/>
</dbReference>
<dbReference type="GO" id="GO:0005737">
    <property type="term" value="C:cytoplasm"/>
    <property type="evidence" value="ECO:0007669"/>
    <property type="project" value="UniProtKB-SubCell"/>
</dbReference>
<keyword evidence="12 15" id="KW-0627">Porphyrin biosynthesis</keyword>
<evidence type="ECO:0000313" key="19">
    <source>
        <dbReference type="EMBL" id="MBC6995750.1"/>
    </source>
</evidence>
<keyword evidence="10 15" id="KW-0408">Iron</keyword>
<dbReference type="InterPro" id="IPR023404">
    <property type="entry name" value="rSAM_horseshoe"/>
</dbReference>
<evidence type="ECO:0000256" key="2">
    <source>
        <dbReference type="ARBA" id="ARBA00004785"/>
    </source>
</evidence>
<evidence type="ECO:0000256" key="12">
    <source>
        <dbReference type="ARBA" id="ARBA00023244"/>
    </source>
</evidence>
<feature type="binding site" evidence="16">
    <location>
        <position position="208"/>
    </location>
    <ligand>
        <name>S-adenosyl-L-methionine</name>
        <dbReference type="ChEBI" id="CHEBI:59789"/>
        <label>2</label>
    </ligand>
</feature>
<dbReference type="SFLD" id="SFLDG01065">
    <property type="entry name" value="anaerobic_coproporphyrinogen-I"/>
    <property type="match status" value="1"/>
</dbReference>
<keyword evidence="11 15" id="KW-0411">Iron-sulfur</keyword>
<evidence type="ECO:0000256" key="9">
    <source>
        <dbReference type="ARBA" id="ARBA00023002"/>
    </source>
</evidence>
<feature type="binding site" evidence="17">
    <location>
        <position position="85"/>
    </location>
    <ligand>
        <name>[4Fe-4S] cluster</name>
        <dbReference type="ChEBI" id="CHEBI:49883"/>
        <note>4Fe-4S-S-AdoMet</note>
    </ligand>
</feature>
<proteinExistence type="inferred from homology"/>
<evidence type="ECO:0000256" key="14">
    <source>
        <dbReference type="ARBA" id="ARBA00048321"/>
    </source>
</evidence>
<keyword evidence="7 15" id="KW-0949">S-adenosyl-L-methionine</keyword>
<comment type="cofactor">
    <cofactor evidence="15 17">
        <name>[4Fe-4S] cluster</name>
        <dbReference type="ChEBI" id="CHEBI:49883"/>
    </cofactor>
    <text evidence="15 17">Binds 1 [4Fe-4S] cluster. The cluster is coordinated with 3 cysteines and an exchangeable S-adenosyl-L-methionine.</text>
</comment>
<dbReference type="GO" id="GO:0004109">
    <property type="term" value="F:coproporphyrinogen oxidase activity"/>
    <property type="evidence" value="ECO:0007669"/>
    <property type="project" value="InterPro"/>
</dbReference>
<comment type="similarity">
    <text evidence="3 15">Belongs to the anaerobic coproporphyrinogen-III oxidase family.</text>
</comment>
<evidence type="ECO:0000256" key="8">
    <source>
        <dbReference type="ARBA" id="ARBA00022723"/>
    </source>
</evidence>
<dbReference type="SFLD" id="SFLDS00029">
    <property type="entry name" value="Radical_SAM"/>
    <property type="match status" value="1"/>
</dbReference>
<feature type="binding site" evidence="16">
    <location>
        <position position="353"/>
    </location>
    <ligand>
        <name>S-adenosyl-L-methionine</name>
        <dbReference type="ChEBI" id="CHEBI:59789"/>
        <label>1</label>
    </ligand>
</feature>
<evidence type="ECO:0000256" key="17">
    <source>
        <dbReference type="PIRSR" id="PIRSR000167-2"/>
    </source>
</evidence>
<feature type="domain" description="Radical SAM core" evidence="18">
    <location>
        <begin position="70"/>
        <end position="312"/>
    </location>
</feature>
<keyword evidence="9 15" id="KW-0560">Oxidoreductase</keyword>
<gene>
    <name evidence="19" type="primary">hemN</name>
    <name evidence="19" type="ORF">H9S92_16410</name>
</gene>
<feature type="binding site" evidence="17">
    <location>
        <position position="89"/>
    </location>
    <ligand>
        <name>[4Fe-4S] cluster</name>
        <dbReference type="ChEBI" id="CHEBI:49883"/>
        <note>4Fe-4S-S-AdoMet</note>
    </ligand>
</feature>
<feature type="binding site" evidence="16">
    <location>
        <position position="169"/>
    </location>
    <ligand>
        <name>S-adenosyl-L-methionine</name>
        <dbReference type="ChEBI" id="CHEBI:59789"/>
        <label>1</label>
    </ligand>
</feature>
<dbReference type="InterPro" id="IPR007197">
    <property type="entry name" value="rSAM"/>
</dbReference>
<dbReference type="Pfam" id="PF04055">
    <property type="entry name" value="Radical_SAM"/>
    <property type="match status" value="1"/>
</dbReference>
<dbReference type="Gene3D" id="1.10.10.920">
    <property type="match status" value="1"/>
</dbReference>
<keyword evidence="6 15" id="KW-0963">Cytoplasm</keyword>
<dbReference type="SFLD" id="SFLDG01082">
    <property type="entry name" value="B12-binding_domain_containing"/>
    <property type="match status" value="1"/>
</dbReference>
<evidence type="ECO:0000256" key="5">
    <source>
        <dbReference type="ARBA" id="ARBA00022485"/>
    </source>
</evidence>
<dbReference type="RefSeq" id="WP_187467772.1">
    <property type="nucleotide sequence ID" value="NZ_JACSIT010000141.1"/>
</dbReference>
<dbReference type="InterPro" id="IPR006638">
    <property type="entry name" value="Elp3/MiaA/NifB-like_rSAM"/>
</dbReference>
<feature type="binding site" evidence="16">
    <location>
        <position position="79"/>
    </location>
    <ligand>
        <name>S-adenosyl-L-methionine</name>
        <dbReference type="ChEBI" id="CHEBI:59789"/>
        <label>1</label>
    </ligand>
</feature>
<evidence type="ECO:0000313" key="20">
    <source>
        <dbReference type="Proteomes" id="UP000650081"/>
    </source>
</evidence>
<organism evidence="19 20">
    <name type="scientific">Neolewinella lacunae</name>
    <dbReference type="NCBI Taxonomy" id="1517758"/>
    <lineage>
        <taxon>Bacteria</taxon>
        <taxon>Pseudomonadati</taxon>
        <taxon>Bacteroidota</taxon>
        <taxon>Saprospiria</taxon>
        <taxon>Saprospirales</taxon>
        <taxon>Lewinellaceae</taxon>
        <taxon>Neolewinella</taxon>
    </lineage>
</organism>
<dbReference type="PANTHER" id="PTHR13932">
    <property type="entry name" value="COPROPORPHYRINIGEN III OXIDASE"/>
    <property type="match status" value="1"/>
</dbReference>
<feature type="binding site" evidence="16">
    <location>
        <position position="196"/>
    </location>
    <ligand>
        <name>S-adenosyl-L-methionine</name>
        <dbReference type="ChEBI" id="CHEBI:59789"/>
        <label>2</label>
    </ligand>
</feature>
<dbReference type="PANTHER" id="PTHR13932:SF6">
    <property type="entry name" value="OXYGEN-INDEPENDENT COPROPORPHYRINOGEN III OXIDASE"/>
    <property type="match status" value="1"/>
</dbReference>
<feature type="binding site" evidence="16">
    <location>
        <position position="267"/>
    </location>
    <ligand>
        <name>S-adenosyl-L-methionine</name>
        <dbReference type="ChEBI" id="CHEBI:59789"/>
        <label>2</label>
    </ligand>
</feature>
<evidence type="ECO:0000256" key="13">
    <source>
        <dbReference type="ARBA" id="ARBA00024295"/>
    </source>
</evidence>
<comment type="subunit">
    <text evidence="4">Monomer.</text>
</comment>
<dbReference type="GO" id="GO:0046872">
    <property type="term" value="F:metal ion binding"/>
    <property type="evidence" value="ECO:0007669"/>
    <property type="project" value="UniProtKB-KW"/>
</dbReference>
<feature type="binding site" evidence="16">
    <location>
        <begin position="137"/>
        <end position="138"/>
    </location>
    <ligand>
        <name>S-adenosyl-L-methionine</name>
        <dbReference type="ChEBI" id="CHEBI:59789"/>
        <label>2</label>
    </ligand>
</feature>
<evidence type="ECO:0000256" key="15">
    <source>
        <dbReference type="PIRNR" id="PIRNR000167"/>
    </source>
</evidence>
<keyword evidence="20" id="KW-1185">Reference proteome</keyword>
<sequence>MTYIIAGVDVDQRLILAGAGPLGPNENGPVTLIDKYNLPVPRYTSYPTVPYWEKEAPTPEHWLERLNGQLAEHRELSLYIHLPFCEELCTYCGCNKHITKRHSVEDPYIDAVLAEWSLYVQSLHLRPRLKELHLGGGTPTFFSPASLARLVDGILAHAEVADDHCFAFEAHPNSTTPEHLKVLASRGFNRISIGVQDFNPAIMRLINRRQTEADVERTVDAARAAGYASINFDIIYGLPRQTENDIIRTAVKIQELRPDRIAFYGYAHVPWVSKGQRAYDEADVPGGTEKWQLYATGRDLLEASGYRDIGLDHFALPTDDLYRAAATGRMHRNFMGYTTADSPVTIALGCSSIGDSWDTYVQNEKKFDVYSRIVLEEKRLPIVKGHRLSQEDQVVRRHILNLMCQGKTDWRPEALRCDALGRAVDQWNDMAADGIITRSPYRVEVTAAGKPFLRNICLPLDDHYWRQQPSAKTFSQAI</sequence>
<feature type="binding site" evidence="17">
    <location>
        <position position="92"/>
    </location>
    <ligand>
        <name>[4Fe-4S] cluster</name>
        <dbReference type="ChEBI" id="CHEBI:49883"/>
        <note>4Fe-4S-S-AdoMet</note>
    </ligand>
</feature>
<evidence type="ECO:0000256" key="16">
    <source>
        <dbReference type="PIRSR" id="PIRSR000167-1"/>
    </source>
</evidence>
<keyword evidence="5 15" id="KW-0004">4Fe-4S</keyword>
<dbReference type="InterPro" id="IPR034505">
    <property type="entry name" value="Coproporphyrinogen-III_oxidase"/>
</dbReference>
<evidence type="ECO:0000256" key="10">
    <source>
        <dbReference type="ARBA" id="ARBA00023004"/>
    </source>
</evidence>
<evidence type="ECO:0000256" key="1">
    <source>
        <dbReference type="ARBA" id="ARBA00004496"/>
    </source>
</evidence>
<dbReference type="InterPro" id="IPR058240">
    <property type="entry name" value="rSAM_sf"/>
</dbReference>
<dbReference type="GO" id="GO:0051539">
    <property type="term" value="F:4 iron, 4 sulfur cluster binding"/>
    <property type="evidence" value="ECO:0007669"/>
    <property type="project" value="UniProtKB-KW"/>
</dbReference>
<evidence type="ECO:0000256" key="7">
    <source>
        <dbReference type="ARBA" id="ARBA00022691"/>
    </source>
</evidence>
<evidence type="ECO:0000256" key="11">
    <source>
        <dbReference type="ARBA" id="ARBA00023014"/>
    </source>
</evidence>
<dbReference type="Gene3D" id="3.80.30.20">
    <property type="entry name" value="tm_1862 like domain"/>
    <property type="match status" value="1"/>
</dbReference>
<evidence type="ECO:0000259" key="18">
    <source>
        <dbReference type="PROSITE" id="PS51918"/>
    </source>
</evidence>
<feature type="binding site" evidence="16">
    <location>
        <begin position="91"/>
        <end position="93"/>
    </location>
    <ligand>
        <name>S-adenosyl-L-methionine</name>
        <dbReference type="ChEBI" id="CHEBI:59789"/>
        <label>2</label>
    </ligand>
</feature>
<comment type="subcellular location">
    <subcellularLocation>
        <location evidence="1 15">Cytoplasm</location>
    </subcellularLocation>
</comment>
<dbReference type="PIRSF" id="PIRSF000167">
    <property type="entry name" value="HemN"/>
    <property type="match status" value="1"/>
</dbReference>
<evidence type="ECO:0000256" key="3">
    <source>
        <dbReference type="ARBA" id="ARBA00005493"/>
    </source>
</evidence>
<protein>
    <recommendedName>
        <fullName evidence="15">Coproporphyrinogen-III oxidase</fullName>
        <ecNumber evidence="15">1.3.98.3</ecNumber>
    </recommendedName>
</protein>